<dbReference type="EMBL" id="UINC01211883">
    <property type="protein sequence ID" value="SVE35968.1"/>
    <property type="molecule type" value="Genomic_DNA"/>
</dbReference>
<feature type="non-terminal residue" evidence="1">
    <location>
        <position position="1"/>
    </location>
</feature>
<accession>A0A383CWE5</accession>
<sequence length="39" mass="4372">VILAIDTATPRGGIALWRDGRLLTQSLLTVPREHSRQLF</sequence>
<dbReference type="AlphaFoldDB" id="A0A383CWE5"/>
<feature type="non-terminal residue" evidence="1">
    <location>
        <position position="39"/>
    </location>
</feature>
<gene>
    <name evidence="1" type="ORF">METZ01_LOCUS488822</name>
</gene>
<proteinExistence type="predicted"/>
<reference evidence="1" key="1">
    <citation type="submission" date="2018-05" db="EMBL/GenBank/DDBJ databases">
        <authorList>
            <person name="Lanie J.A."/>
            <person name="Ng W.-L."/>
            <person name="Kazmierczak K.M."/>
            <person name="Andrzejewski T.M."/>
            <person name="Davidsen T.M."/>
            <person name="Wayne K.J."/>
            <person name="Tettelin H."/>
            <person name="Glass J.I."/>
            <person name="Rusch D."/>
            <person name="Podicherti R."/>
            <person name="Tsui H.-C.T."/>
            <person name="Winkler M.E."/>
        </authorList>
    </citation>
    <scope>NUCLEOTIDE SEQUENCE</scope>
</reference>
<organism evidence="1">
    <name type="scientific">marine metagenome</name>
    <dbReference type="NCBI Taxonomy" id="408172"/>
    <lineage>
        <taxon>unclassified sequences</taxon>
        <taxon>metagenomes</taxon>
        <taxon>ecological metagenomes</taxon>
    </lineage>
</organism>
<evidence type="ECO:0008006" key="2">
    <source>
        <dbReference type="Google" id="ProtNLM"/>
    </source>
</evidence>
<evidence type="ECO:0000313" key="1">
    <source>
        <dbReference type="EMBL" id="SVE35968.1"/>
    </source>
</evidence>
<protein>
    <recommendedName>
        <fullName evidence="2">Gcp-like domain-containing protein</fullName>
    </recommendedName>
</protein>
<dbReference type="Gene3D" id="3.30.420.40">
    <property type="match status" value="1"/>
</dbReference>
<name>A0A383CWE5_9ZZZZ</name>